<evidence type="ECO:0000313" key="1">
    <source>
        <dbReference type="EMBL" id="TDZ85948.1"/>
    </source>
</evidence>
<reference evidence="1 2" key="1">
    <citation type="journal article" date="2019" name="Sci. Rep.">
        <title>Extended insight into the Mycobacterium chelonae-abscessus complex through whole genome sequencing of Mycobacterium salmoniphilum outbreak and Mycobacterium salmoniphilum-like strains.</title>
        <authorList>
            <person name="Behra P.R.K."/>
            <person name="Das S."/>
            <person name="Pettersson B.M.F."/>
            <person name="Shirreff L."/>
            <person name="DuCote T."/>
            <person name="Jacobsson K.G."/>
            <person name="Ennis D.G."/>
            <person name="Kirsebom L.A."/>
        </authorList>
    </citation>
    <scope>NUCLEOTIDE SEQUENCE [LARGE SCALE GENOMIC DNA]</scope>
    <source>
        <strain evidence="1 2">DE 4585</strain>
    </source>
</reference>
<sequence length="244" mass="25140">MPWRATRPEMLCPRHRRPPSVVDLSIAICPSTPLLVPELGGDAARETADLREAAISAVRSLPTRWIAIGAGDGRYGSEVSGTFAGYGVDVRVSLSPRPATAVELPLPVLIAGWLRARVAAAQVEVRLVGVSGVDGAACGRTLREEIEALPTPPGVLVIADGANTLTDKAPGGYRPEAGAAQQGLVDALAQGDAAALCGLSEVITGGAVYQALAALVGSDTVRARCLYQGSPYGVGYFAGTWQVS</sequence>
<dbReference type="AlphaFoldDB" id="A0A4R8S5L1"/>
<comment type="caution">
    <text evidence="1">The sequence shown here is derived from an EMBL/GenBank/DDBJ whole genome shotgun (WGS) entry which is preliminary data.</text>
</comment>
<dbReference type="Proteomes" id="UP000295117">
    <property type="component" value="Unassembled WGS sequence"/>
</dbReference>
<organism evidence="1 2">
    <name type="scientific">Mycobacteroides salmoniphilum</name>
    <dbReference type="NCBI Taxonomy" id="404941"/>
    <lineage>
        <taxon>Bacteria</taxon>
        <taxon>Bacillati</taxon>
        <taxon>Actinomycetota</taxon>
        <taxon>Actinomycetes</taxon>
        <taxon>Mycobacteriales</taxon>
        <taxon>Mycobacteriaceae</taxon>
        <taxon>Mycobacteroides</taxon>
    </lineage>
</organism>
<protein>
    <submittedName>
        <fullName evidence="1">Uncharacterized protein</fullName>
    </submittedName>
</protein>
<accession>A0A4R8S5L1</accession>
<gene>
    <name evidence="1" type="ORF">DE4585_01271</name>
</gene>
<evidence type="ECO:0000313" key="2">
    <source>
        <dbReference type="Proteomes" id="UP000295117"/>
    </source>
</evidence>
<name>A0A4R8S5L1_9MYCO</name>
<dbReference type="Gene3D" id="3.40.830.10">
    <property type="entry name" value="LigB-like"/>
    <property type="match status" value="1"/>
</dbReference>
<proteinExistence type="predicted"/>
<dbReference type="EMBL" id="PECH01000004">
    <property type="protein sequence ID" value="TDZ85948.1"/>
    <property type="molecule type" value="Genomic_DNA"/>
</dbReference>